<evidence type="ECO:0000313" key="2">
    <source>
        <dbReference type="Proteomes" id="UP000201391"/>
    </source>
</evidence>
<dbReference type="EMBL" id="KX130863">
    <property type="protein sequence ID" value="ANN87114.1"/>
    <property type="molecule type" value="Genomic_DNA"/>
</dbReference>
<protein>
    <submittedName>
        <fullName evidence="1">Uncharacterized protein</fullName>
    </submittedName>
</protein>
<name>A0A193H1I5_9CAUD</name>
<dbReference type="KEGG" id="vg:29062757"/>
<keyword evidence="2" id="KW-1185">Reference proteome</keyword>
<sequence length="39" mass="4590">MRELCFMKLIKESVVEASVRFDKQLDEKIVKLVIKPVIL</sequence>
<dbReference type="GeneID" id="29062757"/>
<proteinExistence type="predicted"/>
<reference evidence="1 2" key="1">
    <citation type="submission" date="2016-04" db="EMBL/GenBank/DDBJ databases">
        <title>Genetic Characterization of ShigActive phages.</title>
        <authorList>
            <person name="Das C.R."/>
            <person name="Woolston J."/>
            <person name="Li M."/>
            <person name="Sulakvelidze A."/>
            <person name="Soffer N."/>
        </authorList>
    </citation>
    <scope>NUCLEOTIDE SEQUENCE [LARGE SCALE GENOMIC DNA]</scope>
</reference>
<dbReference type="RefSeq" id="YP_009280235.1">
    <property type="nucleotide sequence ID" value="NC_031022.1"/>
</dbReference>
<evidence type="ECO:0000313" key="1">
    <source>
        <dbReference type="EMBL" id="ANN87114.1"/>
    </source>
</evidence>
<organism evidence="1 2">
    <name type="scientific">Shigella phage SHSML-45</name>
    <dbReference type="NCBI Taxonomy" id="1863010"/>
    <lineage>
        <taxon>Viruses</taxon>
        <taxon>Duplodnaviria</taxon>
        <taxon>Heunggongvirae</taxon>
        <taxon>Uroviricota</taxon>
        <taxon>Caudoviricetes</taxon>
        <taxon>Demerecviridae</taxon>
        <taxon>Markadamsvirinae</taxon>
        <taxon>Tequintavirus</taxon>
        <taxon>Tequintavirus SHSML45</taxon>
    </lineage>
</organism>
<dbReference type="Proteomes" id="UP000201391">
    <property type="component" value="Segment"/>
</dbReference>
<accession>A0A193H1I5</accession>